<protein>
    <submittedName>
        <fullName evidence="2">NADPH-dependent ferric siderophore reductase</fullName>
    </submittedName>
</protein>
<dbReference type="Pfam" id="PF04954">
    <property type="entry name" value="SIP"/>
    <property type="match status" value="1"/>
</dbReference>
<dbReference type="AlphaFoldDB" id="A0A1T3P5M1"/>
<dbReference type="InterPro" id="IPR007037">
    <property type="entry name" value="SIP_rossman_dom"/>
</dbReference>
<dbReference type="SUPFAM" id="SSF63380">
    <property type="entry name" value="Riboflavin synthase domain-like"/>
    <property type="match status" value="1"/>
</dbReference>
<dbReference type="Proteomes" id="UP000190037">
    <property type="component" value="Unassembled WGS sequence"/>
</dbReference>
<accession>A0A1T3P5M1</accession>
<dbReference type="InterPro" id="IPR039261">
    <property type="entry name" value="FNR_nucleotide-bd"/>
</dbReference>
<reference evidence="2 3" key="1">
    <citation type="submission" date="2017-03" db="EMBL/GenBank/DDBJ databases">
        <title>Draft genome sequence of Streptomyces scabrisporus NF3, endophyte isolated from Amphipterygium adstringens.</title>
        <authorList>
            <person name="Vazquez M."/>
            <person name="Ceapa C.D."/>
            <person name="Rodriguez Luna D."/>
            <person name="Sanchez Esquivel S."/>
        </authorList>
    </citation>
    <scope>NUCLEOTIDE SEQUENCE [LARGE SCALE GENOMIC DNA]</scope>
    <source>
        <strain evidence="2 3">NF3</strain>
    </source>
</reference>
<dbReference type="InterPro" id="IPR017938">
    <property type="entry name" value="Riboflavin_synthase-like_b-brl"/>
</dbReference>
<dbReference type="RefSeq" id="WP_078978693.1">
    <property type="nucleotide sequence ID" value="NZ_MWQN01000001.1"/>
</dbReference>
<dbReference type="CDD" id="cd06193">
    <property type="entry name" value="siderophore_interacting"/>
    <property type="match status" value="1"/>
</dbReference>
<sequence length="256" mass="27458">MSPEAGRRRGPVNRLLDRVFLSGTIVETEPIAARMRRIRIGDAGLREVTCRPGQQVRVHVNDVLSMAGWRKGVGNLLRTYSVWAHDPTAGTLDLCVLDHDGGTGPGAAWGRAARCGDRVRFGRPEGGFVLRSDAPYHVFVGEETASPALGAMLAAVRSGAEVYGVIETASAADRLPMPRAERLTWLERGDRSAASSATLAEAVGRLALPATPGVAYVAGEARTVKLVRDRLVADHGWNRGSVLTKPFWSPGRTGME</sequence>
<organism evidence="2 3">
    <name type="scientific">Embleya scabrispora</name>
    <dbReference type="NCBI Taxonomy" id="159449"/>
    <lineage>
        <taxon>Bacteria</taxon>
        <taxon>Bacillati</taxon>
        <taxon>Actinomycetota</taxon>
        <taxon>Actinomycetes</taxon>
        <taxon>Kitasatosporales</taxon>
        <taxon>Streptomycetaceae</taxon>
        <taxon>Embleya</taxon>
    </lineage>
</organism>
<dbReference type="GO" id="GO:0016491">
    <property type="term" value="F:oxidoreductase activity"/>
    <property type="evidence" value="ECO:0007669"/>
    <property type="project" value="InterPro"/>
</dbReference>
<dbReference type="InterPro" id="IPR017927">
    <property type="entry name" value="FAD-bd_FR_type"/>
</dbReference>
<dbReference type="PROSITE" id="PS51384">
    <property type="entry name" value="FAD_FR"/>
    <property type="match status" value="1"/>
</dbReference>
<feature type="domain" description="FAD-binding FR-type" evidence="1">
    <location>
        <begin position="18"/>
        <end position="131"/>
    </location>
</feature>
<proteinExistence type="predicted"/>
<dbReference type="Gene3D" id="2.40.30.10">
    <property type="entry name" value="Translation factors"/>
    <property type="match status" value="1"/>
</dbReference>
<dbReference type="Pfam" id="PF08021">
    <property type="entry name" value="FAD_binding_9"/>
    <property type="match status" value="1"/>
</dbReference>
<comment type="caution">
    <text evidence="2">The sequence shown here is derived from an EMBL/GenBank/DDBJ whole genome shotgun (WGS) entry which is preliminary data.</text>
</comment>
<name>A0A1T3P5M1_9ACTN</name>
<dbReference type="InterPro" id="IPR013113">
    <property type="entry name" value="SIP_FAD-bd"/>
</dbReference>
<evidence type="ECO:0000313" key="3">
    <source>
        <dbReference type="Proteomes" id="UP000190037"/>
    </source>
</evidence>
<dbReference type="PANTHER" id="PTHR30157">
    <property type="entry name" value="FERRIC REDUCTASE, NADPH-DEPENDENT"/>
    <property type="match status" value="1"/>
</dbReference>
<dbReference type="OrthoDB" id="3745257at2"/>
<evidence type="ECO:0000259" key="1">
    <source>
        <dbReference type="PROSITE" id="PS51384"/>
    </source>
</evidence>
<dbReference type="STRING" id="159449.B4N89_28825"/>
<dbReference type="Gene3D" id="3.40.50.80">
    <property type="entry name" value="Nucleotide-binding domain of ferredoxin-NADP reductase (FNR) module"/>
    <property type="match status" value="1"/>
</dbReference>
<evidence type="ECO:0000313" key="2">
    <source>
        <dbReference type="EMBL" id="OPC84397.1"/>
    </source>
</evidence>
<dbReference type="InterPro" id="IPR039374">
    <property type="entry name" value="SIP_fam"/>
</dbReference>
<gene>
    <name evidence="2" type="ORF">B4N89_28825</name>
</gene>
<dbReference type="EMBL" id="MWQN01000001">
    <property type="protein sequence ID" value="OPC84397.1"/>
    <property type="molecule type" value="Genomic_DNA"/>
</dbReference>
<keyword evidence="3" id="KW-1185">Reference proteome</keyword>
<dbReference type="PANTHER" id="PTHR30157:SF0">
    <property type="entry name" value="NADPH-DEPENDENT FERRIC-CHELATE REDUCTASE"/>
    <property type="match status" value="1"/>
</dbReference>